<evidence type="ECO:0008006" key="3">
    <source>
        <dbReference type="Google" id="ProtNLM"/>
    </source>
</evidence>
<reference evidence="1 2" key="1">
    <citation type="journal article" date="2016" name="Nat. Commun.">
        <title>Thousands of microbial genomes shed light on interconnected biogeochemical processes in an aquifer system.</title>
        <authorList>
            <person name="Anantharaman K."/>
            <person name="Brown C.T."/>
            <person name="Hug L.A."/>
            <person name="Sharon I."/>
            <person name="Castelle C.J."/>
            <person name="Probst A.J."/>
            <person name="Thomas B.C."/>
            <person name="Singh A."/>
            <person name="Wilkins M.J."/>
            <person name="Karaoz U."/>
            <person name="Brodie E.L."/>
            <person name="Williams K.H."/>
            <person name="Hubbard S.S."/>
            <person name="Banfield J.F."/>
        </authorList>
    </citation>
    <scope>NUCLEOTIDE SEQUENCE [LARGE SCALE GENOMIC DNA]</scope>
</reference>
<dbReference type="Proteomes" id="UP000177130">
    <property type="component" value="Unassembled WGS sequence"/>
</dbReference>
<accession>A0A1G2MEF2</accession>
<proteinExistence type="predicted"/>
<dbReference type="AlphaFoldDB" id="A0A1G2MEF2"/>
<comment type="caution">
    <text evidence="1">The sequence shown here is derived from an EMBL/GenBank/DDBJ whole genome shotgun (WGS) entry which is preliminary data.</text>
</comment>
<protein>
    <recommendedName>
        <fullName evidence="3">Xylose isomerase-like TIM barrel domain-containing protein</fullName>
    </recommendedName>
</protein>
<evidence type="ECO:0000313" key="1">
    <source>
        <dbReference type="EMBL" id="OHA22247.1"/>
    </source>
</evidence>
<gene>
    <name evidence="1" type="ORF">A3C72_04090</name>
</gene>
<sequence length="309" mass="34734">MTKTFGGLFLENLVSQDQYFERQCQLFQSGHTHGVQLRVAHPSFTPELIPEALPWILNRLPSGMELFIHYGAENVGVDLGQTLDELGVFSECCKGTGKTWKQWNLETLQWGIDVATAVLRSGRLSYRPLGVIHPGYGRSKTDPLARDSITDALTSSFNPVYAALETVPQEVDRDWYGPGPNRMLWSQDYFWAVGANPTAMAELIAELDDSWLGWHCLLDFTHIWVTANQLYTEVDKLIAGFLKVRHSKVCHFSGCPPRDCFIDDHSHIGLVDAVVAEAMRTMDVICLEIPFGDDSPQVIETFRRDCGLD</sequence>
<name>A0A1G2MEF2_9BACT</name>
<organism evidence="1 2">
    <name type="scientific">Candidatus Taylorbacteria bacterium RIFCSPHIGHO2_02_FULL_43_32b</name>
    <dbReference type="NCBI Taxonomy" id="1802306"/>
    <lineage>
        <taxon>Bacteria</taxon>
        <taxon>Candidatus Tayloriibacteriota</taxon>
    </lineage>
</organism>
<dbReference type="Gene3D" id="3.20.20.150">
    <property type="entry name" value="Divalent-metal-dependent TIM barrel enzymes"/>
    <property type="match status" value="1"/>
</dbReference>
<dbReference type="EMBL" id="MHRK01000056">
    <property type="protein sequence ID" value="OHA22247.1"/>
    <property type="molecule type" value="Genomic_DNA"/>
</dbReference>
<evidence type="ECO:0000313" key="2">
    <source>
        <dbReference type="Proteomes" id="UP000177130"/>
    </source>
</evidence>
<dbReference type="STRING" id="1802306.A3C72_04090"/>